<keyword evidence="3" id="KW-0472">Membrane</keyword>
<organism evidence="6 7">
    <name type="scientific">Heyndrickxia acidicola</name>
    <dbReference type="NCBI Taxonomy" id="209389"/>
    <lineage>
        <taxon>Bacteria</taxon>
        <taxon>Bacillati</taxon>
        <taxon>Bacillota</taxon>
        <taxon>Bacilli</taxon>
        <taxon>Bacillales</taxon>
        <taxon>Bacillaceae</taxon>
        <taxon>Heyndrickxia</taxon>
    </lineage>
</organism>
<keyword evidence="7" id="KW-1185">Reference proteome</keyword>
<dbReference type="InterPro" id="IPR036908">
    <property type="entry name" value="RlpA-like_sf"/>
</dbReference>
<evidence type="ECO:0000259" key="5">
    <source>
        <dbReference type="Pfam" id="PF06725"/>
    </source>
</evidence>
<evidence type="ECO:0000256" key="1">
    <source>
        <dbReference type="ARBA" id="ARBA00022729"/>
    </source>
</evidence>
<dbReference type="Gene3D" id="2.40.40.10">
    <property type="entry name" value="RlpA-like domain"/>
    <property type="match status" value="1"/>
</dbReference>
<proteinExistence type="predicted"/>
<evidence type="ECO:0000259" key="4">
    <source>
        <dbReference type="Pfam" id="PF03990"/>
    </source>
</evidence>
<feature type="domain" description="DUF348" evidence="4">
    <location>
        <begin position="47"/>
        <end position="83"/>
    </location>
</feature>
<evidence type="ECO:0000256" key="2">
    <source>
        <dbReference type="SAM" id="MobiDB-lite"/>
    </source>
</evidence>
<feature type="domain" description="DUF348" evidence="4">
    <location>
        <begin position="100"/>
        <end position="130"/>
    </location>
</feature>
<dbReference type="CDD" id="cd22786">
    <property type="entry name" value="DPBB_YuiC-like"/>
    <property type="match status" value="1"/>
</dbReference>
<feature type="domain" description="DUF348" evidence="4">
    <location>
        <begin position="160"/>
        <end position="196"/>
    </location>
</feature>
<evidence type="ECO:0000313" key="6">
    <source>
        <dbReference type="EMBL" id="MED1206021.1"/>
    </source>
</evidence>
<accession>A0ABU6MMV2</accession>
<gene>
    <name evidence="6" type="ORF">P4T90_23620</name>
</gene>
<dbReference type="PANTHER" id="PTHR39160:SF4">
    <property type="entry name" value="RESUSCITATION-PROMOTING FACTOR RPFB"/>
    <property type="match status" value="1"/>
</dbReference>
<sequence>MESTNVRISSLLSRRSFAILFTSFLAFFITYGFFCYQGSEKTVAMSLNGQKKLIKTNAQTIRDMLNELNMKISPNDRLSLSLNTRINKDLAFEVQTAHKITVIIKGKEQTFYTLARTVNEALNMVNIKPGIHNSIYPDGSHSISSNMKIEVKQDFPFLLVNGSKKKIVWSASATVADFLEQQGIQLNQLNEVEPGLFQPLKEYQTVTIKKVPKVSDVVEEPVYFTAVGSSNAEITQGIKEMVQYRENTAAQNTYEVMIENVKEIKRSLTGTSIDKRNRSKPRMGARKTESQALSSVNTGGEEIYVIATAYTGDCSGCSGYTATGINLRDNPNMKLIAVDPSVIPLGSKVYVEGYGYALAGDTGGGIKGNRIDVFFNSNSSACQWGVKRLKVQIVK</sequence>
<dbReference type="InterPro" id="IPR051933">
    <property type="entry name" value="Resuscitation_pf_RpfB"/>
</dbReference>
<dbReference type="EMBL" id="JARMAB010000046">
    <property type="protein sequence ID" value="MED1206021.1"/>
    <property type="molecule type" value="Genomic_DNA"/>
</dbReference>
<keyword evidence="3" id="KW-0812">Transmembrane</keyword>
<dbReference type="Pfam" id="PF03990">
    <property type="entry name" value="DUF348"/>
    <property type="match status" value="3"/>
</dbReference>
<comment type="caution">
    <text evidence="6">The sequence shown here is derived from an EMBL/GenBank/DDBJ whole genome shotgun (WGS) entry which is preliminary data.</text>
</comment>
<keyword evidence="1" id="KW-0732">Signal</keyword>
<feature type="transmembrane region" description="Helical" evidence="3">
    <location>
        <begin position="17"/>
        <end position="34"/>
    </location>
</feature>
<evidence type="ECO:0000256" key="3">
    <source>
        <dbReference type="SAM" id="Phobius"/>
    </source>
</evidence>
<reference evidence="6 7" key="1">
    <citation type="submission" date="2023-03" db="EMBL/GenBank/DDBJ databases">
        <title>Bacillus Genome Sequencing.</title>
        <authorList>
            <person name="Dunlap C."/>
        </authorList>
    </citation>
    <scope>NUCLEOTIDE SEQUENCE [LARGE SCALE GENOMIC DNA]</scope>
    <source>
        <strain evidence="6 7">B-23453</strain>
    </source>
</reference>
<dbReference type="Pfam" id="PF06725">
    <property type="entry name" value="3D"/>
    <property type="match status" value="1"/>
</dbReference>
<dbReference type="Proteomes" id="UP001341444">
    <property type="component" value="Unassembled WGS sequence"/>
</dbReference>
<dbReference type="SUPFAM" id="SSF50685">
    <property type="entry name" value="Barwin-like endoglucanases"/>
    <property type="match status" value="1"/>
</dbReference>
<protein>
    <submittedName>
        <fullName evidence="6">Ubiquitin-like domain-containing protein</fullName>
    </submittedName>
</protein>
<dbReference type="PANTHER" id="PTHR39160">
    <property type="entry name" value="CELL WALL-BINDING PROTEIN YOCH"/>
    <property type="match status" value="1"/>
</dbReference>
<name>A0ABU6MMV2_9BACI</name>
<feature type="domain" description="3D" evidence="5">
    <location>
        <begin position="336"/>
        <end position="393"/>
    </location>
</feature>
<dbReference type="InterPro" id="IPR007137">
    <property type="entry name" value="DUF348"/>
</dbReference>
<dbReference type="RefSeq" id="WP_066267819.1">
    <property type="nucleotide sequence ID" value="NZ_JARMAB010000046.1"/>
</dbReference>
<dbReference type="InterPro" id="IPR010611">
    <property type="entry name" value="3D_dom"/>
</dbReference>
<evidence type="ECO:0000313" key="7">
    <source>
        <dbReference type="Proteomes" id="UP001341444"/>
    </source>
</evidence>
<keyword evidence="3" id="KW-1133">Transmembrane helix</keyword>
<feature type="region of interest" description="Disordered" evidence="2">
    <location>
        <begin position="270"/>
        <end position="292"/>
    </location>
</feature>